<evidence type="ECO:0000313" key="14">
    <source>
        <dbReference type="EMBL" id="ARU63829.1"/>
    </source>
</evidence>
<dbReference type="PROSITE" id="PS50880">
    <property type="entry name" value="TOPRIM"/>
    <property type="match status" value="1"/>
</dbReference>
<keyword evidence="3 11" id="KW-0698">rRNA processing</keyword>
<comment type="similarity">
    <text evidence="11">Belongs to the ribonuclease M5 family.</text>
</comment>
<evidence type="ECO:0000256" key="8">
    <source>
        <dbReference type="ARBA" id="ARBA00022801"/>
    </source>
</evidence>
<comment type="function">
    <text evidence="11">Required for correct processing of both the 5' and 3' ends of 5S rRNA precursor. Cleaves both sides of a double-stranded region yielding mature 5S rRNA in one step.</text>
</comment>
<keyword evidence="5" id="KW-0479">Metal-binding</keyword>
<evidence type="ECO:0000256" key="5">
    <source>
        <dbReference type="ARBA" id="ARBA00022723"/>
    </source>
</evidence>
<evidence type="ECO:0000256" key="11">
    <source>
        <dbReference type="HAMAP-Rule" id="MF_01469"/>
    </source>
</evidence>
<dbReference type="FunFam" id="3.40.1360.10:FF:000006">
    <property type="entry name" value="Ribonuclease M5"/>
    <property type="match status" value="1"/>
</dbReference>
<dbReference type="SMART" id="SM00493">
    <property type="entry name" value="TOPRIM"/>
    <property type="match status" value="1"/>
</dbReference>
<evidence type="ECO:0000256" key="9">
    <source>
        <dbReference type="ARBA" id="ARBA00022842"/>
    </source>
</evidence>
<organism evidence="14 15">
    <name type="scientific">Tumebacillus avium</name>
    <dbReference type="NCBI Taxonomy" id="1903704"/>
    <lineage>
        <taxon>Bacteria</taxon>
        <taxon>Bacillati</taxon>
        <taxon>Bacillota</taxon>
        <taxon>Bacilli</taxon>
        <taxon>Bacillales</taxon>
        <taxon>Alicyclobacillaceae</taxon>
        <taxon>Tumebacillus</taxon>
    </lineage>
</organism>
<dbReference type="Pfam" id="PF13331">
    <property type="entry name" value="DUF4093"/>
    <property type="match status" value="1"/>
</dbReference>
<evidence type="ECO:0000256" key="1">
    <source>
        <dbReference type="ARBA" id="ARBA00022490"/>
    </source>
</evidence>
<dbReference type="InterPro" id="IPR025156">
    <property type="entry name" value="RNase_M5_C"/>
</dbReference>
<dbReference type="GO" id="GO:0006364">
    <property type="term" value="P:rRNA processing"/>
    <property type="evidence" value="ECO:0007669"/>
    <property type="project" value="UniProtKB-UniRule"/>
</dbReference>
<evidence type="ECO:0000256" key="10">
    <source>
        <dbReference type="ARBA" id="ARBA00022884"/>
    </source>
</evidence>
<evidence type="ECO:0000256" key="4">
    <source>
        <dbReference type="ARBA" id="ARBA00022722"/>
    </source>
</evidence>
<comment type="catalytic activity">
    <reaction evidence="11">
        <text>Endonucleolytic cleavage of RNA, removing 21 and 42 nucleotides, respectively, from the 5'- and 3'-termini of a 5S-rRNA precursor.</text>
        <dbReference type="EC" id="3.1.26.8"/>
    </reaction>
</comment>
<evidence type="ECO:0000256" key="2">
    <source>
        <dbReference type="ARBA" id="ARBA00022517"/>
    </source>
</evidence>
<reference evidence="15" key="1">
    <citation type="submission" date="2017-05" db="EMBL/GenBank/DDBJ databases">
        <authorList>
            <person name="Sung H."/>
        </authorList>
    </citation>
    <scope>NUCLEOTIDE SEQUENCE [LARGE SCALE GENOMIC DNA]</scope>
    <source>
        <strain evidence="15">AR23208</strain>
    </source>
</reference>
<gene>
    <name evidence="11" type="primary">rnmV</name>
    <name evidence="14" type="ORF">CBW65_07600</name>
</gene>
<dbReference type="PANTHER" id="PTHR39156">
    <property type="entry name" value="RIBONUCLEASE M5"/>
    <property type="match status" value="1"/>
</dbReference>
<evidence type="ECO:0000256" key="7">
    <source>
        <dbReference type="ARBA" id="ARBA00022759"/>
    </source>
</evidence>
<keyword evidence="4 11" id="KW-0540">Nuclease</keyword>
<keyword evidence="1 11" id="KW-0963">Cytoplasm</keyword>
<keyword evidence="15" id="KW-1185">Reference proteome</keyword>
<dbReference type="Proteomes" id="UP000195437">
    <property type="component" value="Chromosome"/>
</dbReference>
<dbReference type="GO" id="GO:0005737">
    <property type="term" value="C:cytoplasm"/>
    <property type="evidence" value="ECO:0007669"/>
    <property type="project" value="UniProtKB-SubCell"/>
</dbReference>
<keyword evidence="8 11" id="KW-0378">Hydrolase</keyword>
<dbReference type="HAMAP" id="MF_01469">
    <property type="entry name" value="RNase_M5"/>
    <property type="match status" value="1"/>
</dbReference>
<accession>A0A1Y0IV71</accession>
<evidence type="ECO:0000256" key="3">
    <source>
        <dbReference type="ARBA" id="ARBA00022552"/>
    </source>
</evidence>
<dbReference type="AlphaFoldDB" id="A0A1Y0IV71"/>
<evidence type="ECO:0000313" key="15">
    <source>
        <dbReference type="Proteomes" id="UP000195437"/>
    </source>
</evidence>
<dbReference type="InterPro" id="IPR006171">
    <property type="entry name" value="TOPRIM_dom"/>
</dbReference>
<evidence type="ECO:0000256" key="12">
    <source>
        <dbReference type="NCBIfam" id="TIGR00334"/>
    </source>
</evidence>
<dbReference type="NCBIfam" id="TIGR00334">
    <property type="entry name" value="5S_RNA_mat_M5"/>
    <property type="match status" value="1"/>
</dbReference>
<dbReference type="GO" id="GO:0046872">
    <property type="term" value="F:metal ion binding"/>
    <property type="evidence" value="ECO:0007669"/>
    <property type="project" value="UniProtKB-KW"/>
</dbReference>
<keyword evidence="10 11" id="KW-0694">RNA-binding</keyword>
<dbReference type="OrthoDB" id="9791329at2"/>
<dbReference type="Pfam" id="PF01751">
    <property type="entry name" value="Toprim"/>
    <property type="match status" value="1"/>
</dbReference>
<feature type="domain" description="Toprim" evidence="13">
    <location>
        <begin position="4"/>
        <end position="87"/>
    </location>
</feature>
<proteinExistence type="inferred from homology"/>
<evidence type="ECO:0000256" key="6">
    <source>
        <dbReference type="ARBA" id="ARBA00022730"/>
    </source>
</evidence>
<comment type="subcellular location">
    <subcellularLocation>
        <location evidence="11">Cytoplasm</location>
    </subcellularLocation>
</comment>
<sequence>MRIKEVIVVEGYHDKQAIDTAVTADCLISGGSAVNEIFLRTVERAARERGVIIFTDPDYAGERIRRIVSRRVPGCKHAFLPREEATAKDGDIGIENAKPDSIRRALDAVRTDWTGSEPEFSWQEMTEYGLTAHPRAAERRQYIGDKLGIGYGNAKTLWKKLNMLGVSREEFEQVYQEIEPSFQLQGGERTT</sequence>
<dbReference type="GO" id="GO:0043822">
    <property type="term" value="F:ribonuclease M5 activity"/>
    <property type="evidence" value="ECO:0007669"/>
    <property type="project" value="UniProtKB-UniRule"/>
</dbReference>
<keyword evidence="2 11" id="KW-0690">Ribosome biogenesis</keyword>
<dbReference type="EMBL" id="CP021434">
    <property type="protein sequence ID" value="ARU63829.1"/>
    <property type="molecule type" value="Genomic_DNA"/>
</dbReference>
<protein>
    <recommendedName>
        <fullName evidence="11 12">Ribonuclease M5</fullName>
        <ecNumber evidence="11 12">3.1.26.8</ecNumber>
    </recommendedName>
    <alternativeName>
        <fullName evidence="11">RNase M5</fullName>
    </alternativeName>
    <alternativeName>
        <fullName evidence="11">Ribosomal RNA terminal maturase M5</fullName>
    </alternativeName>
</protein>
<evidence type="ECO:0000259" key="13">
    <source>
        <dbReference type="PROSITE" id="PS50880"/>
    </source>
</evidence>
<keyword evidence="9" id="KW-0460">Magnesium</keyword>
<dbReference type="SUPFAM" id="SSF110455">
    <property type="entry name" value="Toprim domain"/>
    <property type="match status" value="1"/>
</dbReference>
<keyword evidence="6 11" id="KW-0699">rRNA-binding</keyword>
<dbReference type="PANTHER" id="PTHR39156:SF1">
    <property type="entry name" value="RIBONUCLEASE M5"/>
    <property type="match status" value="1"/>
</dbReference>
<keyword evidence="7 11" id="KW-0255">Endonuclease</keyword>
<dbReference type="EC" id="3.1.26.8" evidence="11 12"/>
<dbReference type="GO" id="GO:0019843">
    <property type="term" value="F:rRNA binding"/>
    <property type="evidence" value="ECO:0007669"/>
    <property type="project" value="UniProtKB-KW"/>
</dbReference>
<dbReference type="InterPro" id="IPR004466">
    <property type="entry name" value="RNase_M5"/>
</dbReference>
<name>A0A1Y0IV71_9BACL</name>
<dbReference type="Gene3D" id="3.40.1360.10">
    <property type="match status" value="1"/>
</dbReference>
<dbReference type="KEGG" id="tum:CBW65_07600"/>